<dbReference type="PANTHER" id="PTHR43000">
    <property type="entry name" value="DTDP-D-GLUCOSE 4,6-DEHYDRATASE-RELATED"/>
    <property type="match status" value="1"/>
</dbReference>
<dbReference type="InterPro" id="IPR001509">
    <property type="entry name" value="Epimerase_deHydtase"/>
</dbReference>
<dbReference type="RefSeq" id="WP_218601973.1">
    <property type="nucleotide sequence ID" value="NZ_JADQDJ010000042.1"/>
</dbReference>
<evidence type="ECO:0000313" key="4">
    <source>
        <dbReference type="Proteomes" id="UP000694287"/>
    </source>
</evidence>
<accession>A0ABS6UZI4</accession>
<reference evidence="3 4" key="1">
    <citation type="submission" date="2020-11" db="EMBL/GenBank/DDBJ databases">
        <title>Pseudonocardia abyssalis sp. nov. and Pseudonocardia oceani sp. nov., description and phylogenomic analysis of two novel actinomycetes isolated from the deep Southern Ocean.</title>
        <authorList>
            <person name="Parra J."/>
        </authorList>
    </citation>
    <scope>NUCLEOTIDE SEQUENCE [LARGE SCALE GENOMIC DNA]</scope>
    <source>
        <strain evidence="3 4">KRD-168</strain>
    </source>
</reference>
<comment type="caution">
    <text evidence="3">The sequence shown here is derived from an EMBL/GenBank/DDBJ whole genome shotgun (WGS) entry which is preliminary data.</text>
</comment>
<evidence type="ECO:0000313" key="3">
    <source>
        <dbReference type="EMBL" id="MBW0137129.1"/>
    </source>
</evidence>
<dbReference type="EMBL" id="JADQDK010000001">
    <property type="protein sequence ID" value="MBW0137129.1"/>
    <property type="molecule type" value="Genomic_DNA"/>
</dbReference>
<keyword evidence="4" id="KW-1185">Reference proteome</keyword>
<dbReference type="Pfam" id="PF01370">
    <property type="entry name" value="Epimerase"/>
    <property type="match status" value="1"/>
</dbReference>
<feature type="domain" description="NAD-dependent epimerase/dehydratase" evidence="2">
    <location>
        <begin position="4"/>
        <end position="238"/>
    </location>
</feature>
<evidence type="ECO:0000259" key="2">
    <source>
        <dbReference type="Pfam" id="PF01370"/>
    </source>
</evidence>
<proteinExistence type="inferred from homology"/>
<name>A0ABS6UZI4_9PSEU</name>
<comment type="similarity">
    <text evidence="1">Belongs to the NAD(P)-dependent epimerase/dehydratase family.</text>
</comment>
<gene>
    <name evidence="3" type="ORF">I4I81_23110</name>
</gene>
<organism evidence="3 4">
    <name type="scientific">Pseudonocardia abyssalis</name>
    <dbReference type="NCBI Taxonomy" id="2792008"/>
    <lineage>
        <taxon>Bacteria</taxon>
        <taxon>Bacillati</taxon>
        <taxon>Actinomycetota</taxon>
        <taxon>Actinomycetes</taxon>
        <taxon>Pseudonocardiales</taxon>
        <taxon>Pseudonocardiaceae</taxon>
        <taxon>Pseudonocardia</taxon>
    </lineage>
</organism>
<protein>
    <submittedName>
        <fullName evidence="3">NAD-dependent epimerase/dehydratase family protein</fullName>
    </submittedName>
</protein>
<evidence type="ECO:0000256" key="1">
    <source>
        <dbReference type="ARBA" id="ARBA00007637"/>
    </source>
</evidence>
<dbReference type="Proteomes" id="UP000694287">
    <property type="component" value="Unassembled WGS sequence"/>
</dbReference>
<sequence>MRAVVTGGAGFIGSHIVDGLLASGSDVLVLDDLSRGRESNLDPRARLAKIDVRDGDAVNKEILEFSPEVVFHLAAQIDVRTSMAQPAHDAHTNVIGSLNVFAAAHAAGVRRVVNTSTGGAIYGETDTVPTPETAPARPLSAYGLGKHTAERYASWFGQTHGLQVTTLRYGNVYGPRQDPKGDAGVIAILCDRALSGTAPTIFGDGRQTRDYVYVGDIVAANLAAARSTTLPHQTYNIGTGTEIDLLELTAAVASAAGMPADRFAPDFQPARPGEVRRSCLEVSRARRDLRLAGPTPLAMGLHSTLGWIRSVTL</sequence>